<evidence type="ECO:0000313" key="1">
    <source>
        <dbReference type="EMBL" id="KAA1121863.1"/>
    </source>
</evidence>
<reference evidence="1 2" key="1">
    <citation type="submission" date="2019-05" db="EMBL/GenBank/DDBJ databases">
        <title>Emergence of the Ug99 lineage of the wheat stem rust pathogen through somatic hybridization.</title>
        <authorList>
            <person name="Li F."/>
            <person name="Upadhyaya N.M."/>
            <person name="Sperschneider J."/>
            <person name="Matny O."/>
            <person name="Nguyen-Phuc H."/>
            <person name="Mago R."/>
            <person name="Raley C."/>
            <person name="Miller M.E."/>
            <person name="Silverstein K.A.T."/>
            <person name="Henningsen E."/>
            <person name="Hirsch C.D."/>
            <person name="Visser B."/>
            <person name="Pretorius Z.A."/>
            <person name="Steffenson B.J."/>
            <person name="Schwessinger B."/>
            <person name="Dodds P.N."/>
            <person name="Figueroa M."/>
        </authorList>
    </citation>
    <scope>NUCLEOTIDE SEQUENCE [LARGE SCALE GENOMIC DNA]</scope>
    <source>
        <strain evidence="1 2">Ug99</strain>
    </source>
</reference>
<protein>
    <submittedName>
        <fullName evidence="1">Uncharacterized protein</fullName>
    </submittedName>
</protein>
<dbReference type="EMBL" id="VDEP01000237">
    <property type="protein sequence ID" value="KAA1121863.1"/>
    <property type="molecule type" value="Genomic_DNA"/>
</dbReference>
<dbReference type="Proteomes" id="UP000325313">
    <property type="component" value="Unassembled WGS sequence"/>
</dbReference>
<sequence>MLPFRKASGFDFCLVTRCWWTARKHSLYVAEGRWPPPASLKASFSRSICSMYGEACPAELGSLP</sequence>
<dbReference type="AlphaFoldDB" id="A0A5B0R9S1"/>
<accession>A0A5B0R9S1</accession>
<name>A0A5B0R9S1_PUCGR</name>
<evidence type="ECO:0000313" key="2">
    <source>
        <dbReference type="Proteomes" id="UP000325313"/>
    </source>
</evidence>
<gene>
    <name evidence="1" type="ORF">PGTUg99_034197</name>
</gene>
<organism evidence="1 2">
    <name type="scientific">Puccinia graminis f. sp. tritici</name>
    <dbReference type="NCBI Taxonomy" id="56615"/>
    <lineage>
        <taxon>Eukaryota</taxon>
        <taxon>Fungi</taxon>
        <taxon>Dikarya</taxon>
        <taxon>Basidiomycota</taxon>
        <taxon>Pucciniomycotina</taxon>
        <taxon>Pucciniomycetes</taxon>
        <taxon>Pucciniales</taxon>
        <taxon>Pucciniaceae</taxon>
        <taxon>Puccinia</taxon>
    </lineage>
</organism>
<proteinExistence type="predicted"/>
<comment type="caution">
    <text evidence="1">The sequence shown here is derived from an EMBL/GenBank/DDBJ whole genome shotgun (WGS) entry which is preliminary data.</text>
</comment>